<name>A0ABU1QY24_9BACT</name>
<dbReference type="EMBL" id="JAVDTI010000002">
    <property type="protein sequence ID" value="MDR6805569.1"/>
    <property type="molecule type" value="Genomic_DNA"/>
</dbReference>
<evidence type="ECO:0000313" key="1">
    <source>
        <dbReference type="EMBL" id="MDR6805569.1"/>
    </source>
</evidence>
<keyword evidence="2" id="KW-1185">Reference proteome</keyword>
<accession>A0ABU1QY24</accession>
<evidence type="ECO:0008006" key="3">
    <source>
        <dbReference type="Google" id="ProtNLM"/>
    </source>
</evidence>
<dbReference type="RefSeq" id="WP_309983530.1">
    <property type="nucleotide sequence ID" value="NZ_JAVDTI010000002.1"/>
</dbReference>
<reference evidence="1 2" key="1">
    <citation type="submission" date="2023-07" db="EMBL/GenBank/DDBJ databases">
        <title>Sorghum-associated microbial communities from plants grown in Nebraska, USA.</title>
        <authorList>
            <person name="Schachtman D."/>
        </authorList>
    </citation>
    <scope>NUCLEOTIDE SEQUENCE [LARGE SCALE GENOMIC DNA]</scope>
    <source>
        <strain evidence="1 2">BE57</strain>
    </source>
</reference>
<evidence type="ECO:0000313" key="2">
    <source>
        <dbReference type="Proteomes" id="UP001264980"/>
    </source>
</evidence>
<comment type="caution">
    <text evidence="1">The sequence shown here is derived from an EMBL/GenBank/DDBJ whole genome shotgun (WGS) entry which is preliminary data.</text>
</comment>
<protein>
    <recommendedName>
        <fullName evidence="3">DUF3168 domain-containing protein</fullName>
    </recommendedName>
</protein>
<organism evidence="1 2">
    <name type="scientific">Dyadobacter fermentans</name>
    <dbReference type="NCBI Taxonomy" id="94254"/>
    <lineage>
        <taxon>Bacteria</taxon>
        <taxon>Pseudomonadati</taxon>
        <taxon>Bacteroidota</taxon>
        <taxon>Cytophagia</taxon>
        <taxon>Cytophagales</taxon>
        <taxon>Spirosomataceae</taxon>
        <taxon>Dyadobacter</taxon>
    </lineage>
</organism>
<proteinExistence type="predicted"/>
<gene>
    <name evidence="1" type="ORF">J2W84_002615</name>
</gene>
<sequence>MIEEAIIELLLTIPGVTGIVGQRIYPNIIKEGTQLPAMYVAANRMSKMNCDNPMGIKTGVVEIGVHGAEYWHCSDTIMEMRKVLDDYAGKVSNVGLTFNSGEEVADGWDDDLDTHVKIIEYEGYAIAKSTN</sequence>
<dbReference type="Proteomes" id="UP001264980">
    <property type="component" value="Unassembled WGS sequence"/>
</dbReference>